<gene>
    <name evidence="1" type="ORF">NDU88_002084</name>
</gene>
<sequence>MLWEHRLTVCNAGPGGEEEDRLPDQRRSELRCGSAMAARVAGCMGRLPRCGLSRSCCSWKVPPWPSCAVGLSERQSVL</sequence>
<reference evidence="1" key="1">
    <citation type="journal article" date="2022" name="bioRxiv">
        <title>Sequencing and chromosome-scale assembly of the giantPleurodeles waltlgenome.</title>
        <authorList>
            <person name="Brown T."/>
            <person name="Elewa A."/>
            <person name="Iarovenko S."/>
            <person name="Subramanian E."/>
            <person name="Araus A.J."/>
            <person name="Petzold A."/>
            <person name="Susuki M."/>
            <person name="Suzuki K.-i.T."/>
            <person name="Hayashi T."/>
            <person name="Toyoda A."/>
            <person name="Oliveira C."/>
            <person name="Osipova E."/>
            <person name="Leigh N.D."/>
            <person name="Simon A."/>
            <person name="Yun M.H."/>
        </authorList>
    </citation>
    <scope>NUCLEOTIDE SEQUENCE</scope>
    <source>
        <strain evidence="1">20211129_DDA</strain>
        <tissue evidence="1">Liver</tissue>
    </source>
</reference>
<accession>A0AAV7LEQ3</accession>
<evidence type="ECO:0000313" key="2">
    <source>
        <dbReference type="Proteomes" id="UP001066276"/>
    </source>
</evidence>
<proteinExistence type="predicted"/>
<evidence type="ECO:0000313" key="1">
    <source>
        <dbReference type="EMBL" id="KAJ1088930.1"/>
    </source>
</evidence>
<dbReference type="EMBL" id="JANPWB010000015">
    <property type="protein sequence ID" value="KAJ1088930.1"/>
    <property type="molecule type" value="Genomic_DNA"/>
</dbReference>
<dbReference type="Proteomes" id="UP001066276">
    <property type="component" value="Chromosome 11"/>
</dbReference>
<organism evidence="1 2">
    <name type="scientific">Pleurodeles waltl</name>
    <name type="common">Iberian ribbed newt</name>
    <dbReference type="NCBI Taxonomy" id="8319"/>
    <lineage>
        <taxon>Eukaryota</taxon>
        <taxon>Metazoa</taxon>
        <taxon>Chordata</taxon>
        <taxon>Craniata</taxon>
        <taxon>Vertebrata</taxon>
        <taxon>Euteleostomi</taxon>
        <taxon>Amphibia</taxon>
        <taxon>Batrachia</taxon>
        <taxon>Caudata</taxon>
        <taxon>Salamandroidea</taxon>
        <taxon>Salamandridae</taxon>
        <taxon>Pleurodelinae</taxon>
        <taxon>Pleurodeles</taxon>
    </lineage>
</organism>
<name>A0AAV7LEQ3_PLEWA</name>
<keyword evidence="2" id="KW-1185">Reference proteome</keyword>
<dbReference type="AlphaFoldDB" id="A0AAV7LEQ3"/>
<comment type="caution">
    <text evidence="1">The sequence shown here is derived from an EMBL/GenBank/DDBJ whole genome shotgun (WGS) entry which is preliminary data.</text>
</comment>
<protein>
    <submittedName>
        <fullName evidence="1">Uncharacterized protein</fullName>
    </submittedName>
</protein>